<organism evidence="3 4">
    <name type="scientific">Desulforapulum autotrophicum (strain ATCC 43914 / DSM 3382 / VKM B-1955 / HRM2)</name>
    <name type="common">Desulfobacterium autotrophicum</name>
    <dbReference type="NCBI Taxonomy" id="177437"/>
    <lineage>
        <taxon>Bacteria</taxon>
        <taxon>Pseudomonadati</taxon>
        <taxon>Thermodesulfobacteriota</taxon>
        <taxon>Desulfobacteria</taxon>
        <taxon>Desulfobacterales</taxon>
        <taxon>Desulfobacteraceae</taxon>
        <taxon>Desulforapulum</taxon>
    </lineage>
</organism>
<dbReference type="KEGG" id="dat:HRM2_26380"/>
<reference evidence="3 4" key="1">
    <citation type="journal article" date="2009" name="Environ. Microbiol.">
        <title>Genome sequence of Desulfobacterium autotrophicum HRM2, a marine sulfate reducer oxidizing organic carbon completely to carbon dioxide.</title>
        <authorList>
            <person name="Strittmatter A.W."/>
            <person name="Liesegang H."/>
            <person name="Rabus R."/>
            <person name="Decker I."/>
            <person name="Amann J."/>
            <person name="Andres S."/>
            <person name="Henne A."/>
            <person name="Fricke W.F."/>
            <person name="Martinez-Arias R."/>
            <person name="Bartels D."/>
            <person name="Goesmann A."/>
            <person name="Krause L."/>
            <person name="Puehler A."/>
            <person name="Klenk H.P."/>
            <person name="Richter M."/>
            <person name="Schuler M."/>
            <person name="Gloeckner F.O."/>
            <person name="Meyerdierks A."/>
            <person name="Gottschalk G."/>
            <person name="Amann R."/>
        </authorList>
    </citation>
    <scope>NUCLEOTIDE SEQUENCE [LARGE SCALE GENOMIC DNA]</scope>
    <source>
        <strain evidence="4">ATCC 43914 / DSM 3382 / HRM2</strain>
    </source>
</reference>
<dbReference type="Proteomes" id="UP000000442">
    <property type="component" value="Chromosome"/>
</dbReference>
<evidence type="ECO:0000313" key="3">
    <source>
        <dbReference type="EMBL" id="ACN15732.1"/>
    </source>
</evidence>
<dbReference type="InterPro" id="IPR051083">
    <property type="entry name" value="GrpII_Intron_Splice-Mob/Def"/>
</dbReference>
<comment type="similarity">
    <text evidence="1">Belongs to the bacterial reverse transcriptase family.</text>
</comment>
<dbReference type="PANTHER" id="PTHR34047">
    <property type="entry name" value="NUCLEAR INTRON MATURASE 1, MITOCHONDRIAL-RELATED"/>
    <property type="match status" value="1"/>
</dbReference>
<protein>
    <submittedName>
        <fullName evidence="3">LtrA</fullName>
    </submittedName>
</protein>
<dbReference type="InterPro" id="IPR000477">
    <property type="entry name" value="RT_dom"/>
</dbReference>
<dbReference type="PROSITE" id="PS50878">
    <property type="entry name" value="RT_POL"/>
    <property type="match status" value="1"/>
</dbReference>
<dbReference type="HOGENOM" id="CLU_013584_7_2_7"/>
<evidence type="ECO:0000313" key="4">
    <source>
        <dbReference type="Proteomes" id="UP000000442"/>
    </source>
</evidence>
<dbReference type="InterPro" id="IPR043502">
    <property type="entry name" value="DNA/RNA_pol_sf"/>
</dbReference>
<accession>C0QHZ6</accession>
<keyword evidence="4" id="KW-1185">Reference proteome</keyword>
<name>C0QHZ6_DESAH</name>
<feature type="domain" description="Reverse transcriptase" evidence="2">
    <location>
        <begin position="53"/>
        <end position="215"/>
    </location>
</feature>
<evidence type="ECO:0000256" key="1">
    <source>
        <dbReference type="ARBA" id="ARBA00034120"/>
    </source>
</evidence>
<dbReference type="AlphaFoldDB" id="C0QHZ6"/>
<dbReference type="SUPFAM" id="SSF56672">
    <property type="entry name" value="DNA/RNA polymerases"/>
    <property type="match status" value="1"/>
</dbReference>
<dbReference type="STRING" id="177437.HRM2_26380"/>
<dbReference type="EMBL" id="CP001087">
    <property type="protein sequence ID" value="ACN15732.1"/>
    <property type="molecule type" value="Genomic_DNA"/>
</dbReference>
<dbReference type="CDD" id="cd01651">
    <property type="entry name" value="RT_G2_intron"/>
    <property type="match status" value="1"/>
</dbReference>
<dbReference type="OrthoDB" id="5366084at2"/>
<sequence length="215" mass="24241">MVKIYYSLYDRMLSYINLENAFKKVKASKGAAGIDGQTIGNFDKSREKNLSILINELKAKQYRTQPVKRVEIPKPGGAIRKLGIPTVRDRVVQQVLREILEPIFDPGFHPSSYGYRPGRSCHHAISKAQLFIREYGFKWVVDMDLSKCFDTLDHEIILKSIRKRVTDGSILNLVRMFLTRGVMENGNWQASTEGSPQGGLCKALHNPPCGVPFSG</sequence>
<proteinExistence type="inferred from homology"/>
<gene>
    <name evidence="3" type="primary">ltrA</name>
    <name evidence="3" type="ordered locus">HRM2_26380</name>
</gene>
<evidence type="ECO:0000259" key="2">
    <source>
        <dbReference type="PROSITE" id="PS50878"/>
    </source>
</evidence>
<dbReference type="eggNOG" id="COG3344">
    <property type="taxonomic scope" value="Bacteria"/>
</dbReference>
<dbReference type="Pfam" id="PF00078">
    <property type="entry name" value="RVT_1"/>
    <property type="match status" value="1"/>
</dbReference>
<dbReference type="PANTHER" id="PTHR34047:SF8">
    <property type="entry name" value="PROTEIN YKFC"/>
    <property type="match status" value="1"/>
</dbReference>